<keyword evidence="2" id="KW-0472">Membrane</keyword>
<feature type="transmembrane region" description="Helical" evidence="2">
    <location>
        <begin position="183"/>
        <end position="204"/>
    </location>
</feature>
<dbReference type="EMBL" id="JACHNB010000001">
    <property type="protein sequence ID" value="MBB4739838.1"/>
    <property type="molecule type" value="Genomic_DNA"/>
</dbReference>
<evidence type="ECO:0000256" key="2">
    <source>
        <dbReference type="SAM" id="Phobius"/>
    </source>
</evidence>
<evidence type="ECO:0000313" key="4">
    <source>
        <dbReference type="Proteomes" id="UP000546162"/>
    </source>
</evidence>
<reference evidence="3 4" key="1">
    <citation type="submission" date="2020-08" db="EMBL/GenBank/DDBJ databases">
        <title>Sequencing the genomes of 1000 actinobacteria strains.</title>
        <authorList>
            <person name="Klenk H.-P."/>
        </authorList>
    </citation>
    <scope>NUCLEOTIDE SEQUENCE [LARGE SCALE GENOMIC DNA]</scope>
    <source>
        <strain evidence="3 4">DSM 45809</strain>
    </source>
</reference>
<dbReference type="RefSeq" id="WP_239176553.1">
    <property type="nucleotide sequence ID" value="NZ_BAABFG010000005.1"/>
</dbReference>
<feature type="compositionally biased region" description="Pro residues" evidence="1">
    <location>
        <begin position="247"/>
        <end position="259"/>
    </location>
</feature>
<accession>A0A7W7GX07</accession>
<dbReference type="Proteomes" id="UP000546162">
    <property type="component" value="Unassembled WGS sequence"/>
</dbReference>
<feature type="region of interest" description="Disordered" evidence="1">
    <location>
        <begin position="209"/>
        <end position="267"/>
    </location>
</feature>
<keyword evidence="2" id="KW-0812">Transmembrane</keyword>
<proteinExistence type="predicted"/>
<comment type="caution">
    <text evidence="3">The sequence shown here is derived from an EMBL/GenBank/DDBJ whole genome shotgun (WGS) entry which is preliminary data.</text>
</comment>
<evidence type="ECO:0000256" key="1">
    <source>
        <dbReference type="SAM" id="MobiDB-lite"/>
    </source>
</evidence>
<keyword evidence="4" id="KW-1185">Reference proteome</keyword>
<evidence type="ECO:0000313" key="3">
    <source>
        <dbReference type="EMBL" id="MBB4739838.1"/>
    </source>
</evidence>
<sequence>MGPPAAGYPPIGPPAAGYPPAGYPPAGLEQPAARPPWWRLQQGSRRPWRRSLGVAVGAAAVITVLGAPFGLLWHALAPSVPVIVAGDSSIVVNDPSPEQYIAADGWLTLLGIGFGLLVAVAAWLLLRRDRGPALLLGVVIGAGVATHWIAVPIGELIGKDAYEQWRATAGQGATYLAPPEVHAIGPTLVPAFVAAIVLTLLAGWSNDPDLDQPGAQPGYGPNHGQYGPLQEQRPMGADPFSSGWPAGPGPTAAPAPPAPGQADQPHG</sequence>
<feature type="transmembrane region" description="Helical" evidence="2">
    <location>
        <begin position="52"/>
        <end position="73"/>
    </location>
</feature>
<keyword evidence="2" id="KW-1133">Transmembrane helix</keyword>
<dbReference type="AlphaFoldDB" id="A0A7W7GX07"/>
<feature type="transmembrane region" description="Helical" evidence="2">
    <location>
        <begin position="106"/>
        <end position="126"/>
    </location>
</feature>
<name>A0A7W7GX07_9ACTN</name>
<protein>
    <recommendedName>
        <fullName evidence="5">DUF2567 domain-containing protein</fullName>
    </recommendedName>
</protein>
<evidence type="ECO:0008006" key="5">
    <source>
        <dbReference type="Google" id="ProtNLM"/>
    </source>
</evidence>
<feature type="transmembrane region" description="Helical" evidence="2">
    <location>
        <begin position="133"/>
        <end position="150"/>
    </location>
</feature>
<organism evidence="3 4">
    <name type="scientific">Actinoplanes octamycinicus</name>
    <dbReference type="NCBI Taxonomy" id="135948"/>
    <lineage>
        <taxon>Bacteria</taxon>
        <taxon>Bacillati</taxon>
        <taxon>Actinomycetota</taxon>
        <taxon>Actinomycetes</taxon>
        <taxon>Micromonosporales</taxon>
        <taxon>Micromonosporaceae</taxon>
        <taxon>Actinoplanes</taxon>
    </lineage>
</organism>
<gene>
    <name evidence="3" type="ORF">BJY16_003297</name>
</gene>